<feature type="domain" description="TPM" evidence="4">
    <location>
        <begin position="42"/>
        <end position="167"/>
    </location>
</feature>
<dbReference type="AlphaFoldDB" id="A0A0P9DQ85"/>
<reference evidence="5 6" key="1">
    <citation type="submission" date="2015-09" db="EMBL/GenBank/DDBJ databases">
        <title>Draft genome sequence of Kouleothrix aurantiaca JCM 19913.</title>
        <authorList>
            <person name="Hemp J."/>
        </authorList>
    </citation>
    <scope>NUCLEOTIDE SEQUENCE [LARGE SCALE GENOMIC DNA]</scope>
    <source>
        <strain evidence="5 6">COM-B</strain>
    </source>
</reference>
<dbReference type="PANTHER" id="PTHR30373:SF2">
    <property type="entry name" value="UPF0603 PROTEIN YGCG"/>
    <property type="match status" value="1"/>
</dbReference>
<feature type="region of interest" description="Disordered" evidence="1">
    <location>
        <begin position="335"/>
        <end position="381"/>
    </location>
</feature>
<sequence>MNAYLRCLVRLALLILVAALLAGIATSARAQAAYPQRIDPTINDFAGVLSAGDRATIISVHDELMRERGVELVVATIGALAEYDVPDQTIEAFATGLFNSWGIGDRTRNDGVLLVLAVHDRKVRIELGKGYGPAYDSALQELIERDMLPQFRAGAYGAGVVAGAHGIPGVLALPPGTTIAGLTPGRAVGGALAVVAIAGAVGLIAFAARKSGRRCAKCRGPMRALPRAEAQPLLTEGQLVEERIDAMHYTVWRCRRCHGTDNVGASGKRNLTRCPSCHYRTLSSTSTRQPHKKLKGRIQVRTERHCYNCNFHDHRSETLPKSTGSSQAYSASSSFTATSDYSSSSSSDYSSYSSSSSSDYSSSSSFDSGGSSSGDGASGSW</sequence>
<keyword evidence="2" id="KW-0472">Membrane</keyword>
<comment type="caution">
    <text evidence="5">The sequence shown here is derived from an EMBL/GenBank/DDBJ whole genome shotgun (WGS) entry which is preliminary data.</text>
</comment>
<evidence type="ECO:0000256" key="3">
    <source>
        <dbReference type="SAM" id="SignalP"/>
    </source>
</evidence>
<dbReference type="PANTHER" id="PTHR30373">
    <property type="entry name" value="UPF0603 PROTEIN YGCG"/>
    <property type="match status" value="1"/>
</dbReference>
<keyword evidence="2" id="KW-0812">Transmembrane</keyword>
<dbReference type="InterPro" id="IPR036280">
    <property type="entry name" value="Multihaem_cyt_sf"/>
</dbReference>
<keyword evidence="3" id="KW-0732">Signal</keyword>
<dbReference type="Pfam" id="PF04536">
    <property type="entry name" value="TPM_phosphatase"/>
    <property type="match status" value="1"/>
</dbReference>
<evidence type="ECO:0000313" key="5">
    <source>
        <dbReference type="EMBL" id="KPV52336.1"/>
    </source>
</evidence>
<organism evidence="5 6">
    <name type="scientific">Kouleothrix aurantiaca</name>
    <dbReference type="NCBI Taxonomy" id="186479"/>
    <lineage>
        <taxon>Bacteria</taxon>
        <taxon>Bacillati</taxon>
        <taxon>Chloroflexota</taxon>
        <taxon>Chloroflexia</taxon>
        <taxon>Chloroflexales</taxon>
        <taxon>Roseiflexineae</taxon>
        <taxon>Roseiflexaceae</taxon>
        <taxon>Kouleothrix</taxon>
    </lineage>
</organism>
<dbReference type="Proteomes" id="UP000050509">
    <property type="component" value="Unassembled WGS sequence"/>
</dbReference>
<dbReference type="PATRIC" id="fig|186479.3.peg.9134"/>
<feature type="chain" id="PRO_5006156352" description="TPM domain-containing protein" evidence="3">
    <location>
        <begin position="33"/>
        <end position="381"/>
    </location>
</feature>
<proteinExistence type="predicted"/>
<accession>A0A0P9DQ85</accession>
<feature type="compositionally biased region" description="Gly residues" evidence="1">
    <location>
        <begin position="371"/>
        <end position="381"/>
    </location>
</feature>
<feature type="signal peptide" evidence="3">
    <location>
        <begin position="1"/>
        <end position="32"/>
    </location>
</feature>
<evidence type="ECO:0000256" key="2">
    <source>
        <dbReference type="SAM" id="Phobius"/>
    </source>
</evidence>
<dbReference type="SUPFAM" id="SSF48695">
    <property type="entry name" value="Multiheme cytochromes"/>
    <property type="match status" value="1"/>
</dbReference>
<evidence type="ECO:0000256" key="1">
    <source>
        <dbReference type="SAM" id="MobiDB-lite"/>
    </source>
</evidence>
<keyword evidence="6" id="KW-1185">Reference proteome</keyword>
<dbReference type="EMBL" id="LJCR01000581">
    <property type="protein sequence ID" value="KPV52336.1"/>
    <property type="molecule type" value="Genomic_DNA"/>
</dbReference>
<dbReference type="Gene3D" id="3.10.310.50">
    <property type="match status" value="1"/>
</dbReference>
<keyword evidence="2" id="KW-1133">Transmembrane helix</keyword>
<evidence type="ECO:0000259" key="4">
    <source>
        <dbReference type="Pfam" id="PF04536"/>
    </source>
</evidence>
<name>A0A0P9DQ85_9CHLR</name>
<feature type="compositionally biased region" description="Low complexity" evidence="1">
    <location>
        <begin position="335"/>
        <end position="370"/>
    </location>
</feature>
<dbReference type="InterPro" id="IPR007621">
    <property type="entry name" value="TPM_dom"/>
</dbReference>
<protein>
    <recommendedName>
        <fullName evidence="4">TPM domain-containing protein</fullName>
    </recommendedName>
</protein>
<gene>
    <name evidence="5" type="ORF">SE17_16120</name>
</gene>
<feature type="transmembrane region" description="Helical" evidence="2">
    <location>
        <begin position="187"/>
        <end position="208"/>
    </location>
</feature>
<evidence type="ECO:0000313" key="6">
    <source>
        <dbReference type="Proteomes" id="UP000050509"/>
    </source>
</evidence>